<dbReference type="Proteomes" id="UP000663193">
    <property type="component" value="Chromosome 21"/>
</dbReference>
<keyword evidence="3" id="KW-1185">Reference proteome</keyword>
<dbReference type="EMBL" id="CP069043">
    <property type="protein sequence ID" value="QRD06796.1"/>
    <property type="molecule type" value="Genomic_DNA"/>
</dbReference>
<dbReference type="OrthoDB" id="3722442at2759"/>
<organism evidence="2 3">
    <name type="scientific">Phaeosphaeria nodorum (strain SN15 / ATCC MYA-4574 / FGSC 10173)</name>
    <name type="common">Glume blotch fungus</name>
    <name type="synonym">Parastagonospora nodorum</name>
    <dbReference type="NCBI Taxonomy" id="321614"/>
    <lineage>
        <taxon>Eukaryota</taxon>
        <taxon>Fungi</taxon>
        <taxon>Dikarya</taxon>
        <taxon>Ascomycota</taxon>
        <taxon>Pezizomycotina</taxon>
        <taxon>Dothideomycetes</taxon>
        <taxon>Pleosporomycetidae</taxon>
        <taxon>Pleosporales</taxon>
        <taxon>Pleosporineae</taxon>
        <taxon>Phaeosphaeriaceae</taxon>
        <taxon>Parastagonospora</taxon>
    </lineage>
</organism>
<name>A0A7U2NQK2_PHANO</name>
<keyword evidence="1" id="KW-1133">Transmembrane helix</keyword>
<evidence type="ECO:0000256" key="1">
    <source>
        <dbReference type="SAM" id="Phobius"/>
    </source>
</evidence>
<sequence>MESHIQLAKVNSFLKEAFAWYASGTFIILTRIAVRVRTVSFRNIKGNDYLAFLTLALYTLGIIVVDIAYKTGTNNNVTPANINLLTDKDVTNLTLGSKVQLVAWYEYITFIYLLGDIYCGHLNPYIWLLSNFKQFASSPSPFESLLLQAAKLLR</sequence>
<accession>A0A7U2NQK2</accession>
<keyword evidence="1" id="KW-0812">Transmembrane</keyword>
<protein>
    <submittedName>
        <fullName evidence="2">Uncharacterized protein</fullName>
    </submittedName>
</protein>
<evidence type="ECO:0000313" key="2">
    <source>
        <dbReference type="EMBL" id="QRD06796.1"/>
    </source>
</evidence>
<reference evidence="3" key="1">
    <citation type="journal article" date="2021" name="BMC Genomics">
        <title>Chromosome-level genome assembly and manually-curated proteome of model necrotroph Parastagonospora nodorum Sn15 reveals a genome-wide trove of candidate effector homologs, and redundancy of virulence-related functions within an accessory chromosome.</title>
        <authorList>
            <person name="Bertazzoni S."/>
            <person name="Jones D.A.B."/>
            <person name="Phan H.T."/>
            <person name="Tan K.-C."/>
            <person name="Hane J.K."/>
        </authorList>
    </citation>
    <scope>NUCLEOTIDE SEQUENCE [LARGE SCALE GENOMIC DNA]</scope>
    <source>
        <strain evidence="3">SN15 / ATCC MYA-4574 / FGSC 10173)</strain>
    </source>
</reference>
<feature type="transmembrane region" description="Helical" evidence="1">
    <location>
        <begin position="18"/>
        <end position="37"/>
    </location>
</feature>
<gene>
    <name evidence="2" type="ORF">JI435_446390</name>
</gene>
<dbReference type="VEuPathDB" id="FungiDB:JI435_446390"/>
<feature type="transmembrane region" description="Helical" evidence="1">
    <location>
        <begin position="49"/>
        <end position="69"/>
    </location>
</feature>
<evidence type="ECO:0000313" key="3">
    <source>
        <dbReference type="Proteomes" id="UP000663193"/>
    </source>
</evidence>
<dbReference type="AlphaFoldDB" id="A0A7U2NQK2"/>
<keyword evidence="1" id="KW-0472">Membrane</keyword>
<proteinExistence type="predicted"/>